<protein>
    <recommendedName>
        <fullName evidence="4">Acetyltransferase</fullName>
    </recommendedName>
</protein>
<evidence type="ECO:0000256" key="1">
    <source>
        <dbReference type="SAM" id="MobiDB-lite"/>
    </source>
</evidence>
<dbReference type="InterPro" id="IPR016181">
    <property type="entry name" value="Acyl_CoA_acyltransferase"/>
</dbReference>
<evidence type="ECO:0008006" key="4">
    <source>
        <dbReference type="Google" id="ProtNLM"/>
    </source>
</evidence>
<dbReference type="Proteomes" id="UP001497382">
    <property type="component" value="Unassembled WGS sequence"/>
</dbReference>
<comment type="caution">
    <text evidence="2">The sequence shown here is derived from an EMBL/GenBank/DDBJ whole genome shotgun (WGS) entry which is preliminary data.</text>
</comment>
<dbReference type="PANTHER" id="PTHR13538">
    <property type="entry name" value="N-ACETYLTRANSFERASE 6"/>
    <property type="match status" value="1"/>
</dbReference>
<dbReference type="AlphaFoldDB" id="A0AAV1ZT70"/>
<sequence>MNKTEEYAKELNFSTAYLSTHDQQGFYEHLGYVYGEPVSSISFQKTGLIRNMAFSHVKNKVENEYHANSEQNSKRKGHADINNLIPPPPPPPPMCNQSLSPLNANSMVKYWMKKSLW</sequence>
<feature type="region of interest" description="Disordered" evidence="1">
    <location>
        <begin position="65"/>
        <end position="96"/>
    </location>
</feature>
<keyword evidence="3" id="KW-1185">Reference proteome</keyword>
<proteinExistence type="predicted"/>
<gene>
    <name evidence="2" type="ORF">LARSCL_LOCUS7828</name>
</gene>
<reference evidence="2 3" key="1">
    <citation type="submission" date="2024-04" db="EMBL/GenBank/DDBJ databases">
        <authorList>
            <person name="Rising A."/>
            <person name="Reimegard J."/>
            <person name="Sonavane S."/>
            <person name="Akerstrom W."/>
            <person name="Nylinder S."/>
            <person name="Hedman E."/>
            <person name="Kallberg Y."/>
        </authorList>
    </citation>
    <scope>NUCLEOTIDE SEQUENCE [LARGE SCALE GENOMIC DNA]</scope>
</reference>
<evidence type="ECO:0000313" key="3">
    <source>
        <dbReference type="Proteomes" id="UP001497382"/>
    </source>
</evidence>
<dbReference type="GO" id="GO:0005737">
    <property type="term" value="C:cytoplasm"/>
    <property type="evidence" value="ECO:0007669"/>
    <property type="project" value="TreeGrafter"/>
</dbReference>
<organism evidence="2 3">
    <name type="scientific">Larinioides sclopetarius</name>
    <dbReference type="NCBI Taxonomy" id="280406"/>
    <lineage>
        <taxon>Eukaryota</taxon>
        <taxon>Metazoa</taxon>
        <taxon>Ecdysozoa</taxon>
        <taxon>Arthropoda</taxon>
        <taxon>Chelicerata</taxon>
        <taxon>Arachnida</taxon>
        <taxon>Araneae</taxon>
        <taxon>Araneomorphae</taxon>
        <taxon>Entelegynae</taxon>
        <taxon>Araneoidea</taxon>
        <taxon>Araneidae</taxon>
        <taxon>Larinioides</taxon>
    </lineage>
</organism>
<dbReference type="PANTHER" id="PTHR13538:SF4">
    <property type="entry name" value="N-ALPHA-ACETYLTRANSFERASE 80"/>
    <property type="match status" value="1"/>
</dbReference>
<dbReference type="EMBL" id="CAXIEN010000081">
    <property type="protein sequence ID" value="CAL1274987.1"/>
    <property type="molecule type" value="Genomic_DNA"/>
</dbReference>
<name>A0AAV1ZT70_9ARAC</name>
<evidence type="ECO:0000313" key="2">
    <source>
        <dbReference type="EMBL" id="CAL1274987.1"/>
    </source>
</evidence>
<dbReference type="InterPro" id="IPR039840">
    <property type="entry name" value="NAA80"/>
</dbReference>
<accession>A0AAV1ZT70</accession>
<dbReference type="SUPFAM" id="SSF55729">
    <property type="entry name" value="Acyl-CoA N-acyltransferases (Nat)"/>
    <property type="match status" value="1"/>
</dbReference>
<dbReference type="GO" id="GO:0008080">
    <property type="term" value="F:N-acetyltransferase activity"/>
    <property type="evidence" value="ECO:0007669"/>
    <property type="project" value="InterPro"/>
</dbReference>
<feature type="compositionally biased region" description="Pro residues" evidence="1">
    <location>
        <begin position="85"/>
        <end position="94"/>
    </location>
</feature>
<dbReference type="GO" id="GO:1905502">
    <property type="term" value="F:acetyl-CoA binding"/>
    <property type="evidence" value="ECO:0007669"/>
    <property type="project" value="TreeGrafter"/>
</dbReference>